<evidence type="ECO:0000256" key="2">
    <source>
        <dbReference type="ARBA" id="ARBA00022692"/>
    </source>
</evidence>
<dbReference type="GO" id="GO:0016020">
    <property type="term" value="C:membrane"/>
    <property type="evidence" value="ECO:0007669"/>
    <property type="project" value="UniProtKB-SubCell"/>
</dbReference>
<feature type="domain" description="TonB C-terminal" evidence="6">
    <location>
        <begin position="90"/>
        <end position="188"/>
    </location>
</feature>
<keyword evidence="8" id="KW-1185">Reference proteome</keyword>
<reference evidence="7" key="1">
    <citation type="submission" date="2022-08" db="EMBL/GenBank/DDBJ databases">
        <title>Draft genome sequencing of Roseisolibacter agri AW1220.</title>
        <authorList>
            <person name="Tobiishi Y."/>
            <person name="Tonouchi A."/>
        </authorList>
    </citation>
    <scope>NUCLEOTIDE SEQUENCE</scope>
    <source>
        <strain evidence="7">AW1220</strain>
    </source>
</reference>
<evidence type="ECO:0000313" key="7">
    <source>
        <dbReference type="EMBL" id="GLC25023.1"/>
    </source>
</evidence>
<dbReference type="Proteomes" id="UP001161325">
    <property type="component" value="Unassembled WGS sequence"/>
</dbReference>
<feature type="compositionally biased region" description="Low complexity" evidence="5">
    <location>
        <begin position="20"/>
        <end position="29"/>
    </location>
</feature>
<feature type="region of interest" description="Disordered" evidence="5">
    <location>
        <begin position="1"/>
        <end position="29"/>
    </location>
</feature>
<dbReference type="PROSITE" id="PS52015">
    <property type="entry name" value="TONB_CTD"/>
    <property type="match status" value="1"/>
</dbReference>
<proteinExistence type="predicted"/>
<dbReference type="InterPro" id="IPR006260">
    <property type="entry name" value="TonB/TolA_C"/>
</dbReference>
<keyword evidence="4" id="KW-0472">Membrane</keyword>
<dbReference type="NCBIfam" id="TIGR01352">
    <property type="entry name" value="tonB_Cterm"/>
    <property type="match status" value="1"/>
</dbReference>
<accession>A0AA37QE24</accession>
<evidence type="ECO:0000259" key="6">
    <source>
        <dbReference type="PROSITE" id="PS52015"/>
    </source>
</evidence>
<evidence type="ECO:0000256" key="3">
    <source>
        <dbReference type="ARBA" id="ARBA00022989"/>
    </source>
</evidence>
<evidence type="ECO:0000256" key="5">
    <source>
        <dbReference type="SAM" id="MobiDB-lite"/>
    </source>
</evidence>
<gene>
    <name evidence="7" type="ORF">rosag_15360</name>
</gene>
<sequence>MPFSPREFRPGSRRGHRVVRSTTRGTARGTARGAGALLLVLAATACQGRAAGADERPGADSLAGAAAADSGATSAATAAASVAAPAAPPADGPPRMTNTDPPFRYPAALYARKVQGNITLRLWVDSTGAVVPDSTRVAEPSGYPALDSSAVAGSEKLRFTPGMKDGRPTGAAILFPVFFRHPEAAPLPGDTVLRARP</sequence>
<evidence type="ECO:0000256" key="4">
    <source>
        <dbReference type="ARBA" id="ARBA00023136"/>
    </source>
</evidence>
<dbReference type="Pfam" id="PF03544">
    <property type="entry name" value="TonB_C"/>
    <property type="match status" value="1"/>
</dbReference>
<keyword evidence="2" id="KW-0812">Transmembrane</keyword>
<dbReference type="AlphaFoldDB" id="A0AA37QE24"/>
<organism evidence="7 8">
    <name type="scientific">Roseisolibacter agri</name>
    <dbReference type="NCBI Taxonomy" id="2014610"/>
    <lineage>
        <taxon>Bacteria</taxon>
        <taxon>Pseudomonadati</taxon>
        <taxon>Gemmatimonadota</taxon>
        <taxon>Gemmatimonadia</taxon>
        <taxon>Gemmatimonadales</taxon>
        <taxon>Gemmatimonadaceae</taxon>
        <taxon>Roseisolibacter</taxon>
    </lineage>
</organism>
<evidence type="ECO:0000256" key="1">
    <source>
        <dbReference type="ARBA" id="ARBA00004167"/>
    </source>
</evidence>
<dbReference type="SUPFAM" id="SSF74653">
    <property type="entry name" value="TolA/TonB C-terminal domain"/>
    <property type="match status" value="1"/>
</dbReference>
<dbReference type="InterPro" id="IPR037682">
    <property type="entry name" value="TonB_C"/>
</dbReference>
<feature type="compositionally biased region" description="Basic and acidic residues" evidence="5">
    <location>
        <begin position="1"/>
        <end position="10"/>
    </location>
</feature>
<protein>
    <recommendedName>
        <fullName evidence="6">TonB C-terminal domain-containing protein</fullName>
    </recommendedName>
</protein>
<keyword evidence="3" id="KW-1133">Transmembrane helix</keyword>
<dbReference type="GO" id="GO:0055085">
    <property type="term" value="P:transmembrane transport"/>
    <property type="evidence" value="ECO:0007669"/>
    <property type="project" value="InterPro"/>
</dbReference>
<evidence type="ECO:0000313" key="8">
    <source>
        <dbReference type="Proteomes" id="UP001161325"/>
    </source>
</evidence>
<dbReference type="EMBL" id="BRXS01000002">
    <property type="protein sequence ID" value="GLC25023.1"/>
    <property type="molecule type" value="Genomic_DNA"/>
</dbReference>
<dbReference type="Gene3D" id="3.30.1150.10">
    <property type="match status" value="1"/>
</dbReference>
<name>A0AA37QE24_9BACT</name>
<comment type="caution">
    <text evidence="7">The sequence shown here is derived from an EMBL/GenBank/DDBJ whole genome shotgun (WGS) entry which is preliminary data.</text>
</comment>
<comment type="subcellular location">
    <subcellularLocation>
        <location evidence="1">Membrane</location>
        <topology evidence="1">Single-pass membrane protein</topology>
    </subcellularLocation>
</comment>